<evidence type="ECO:0000313" key="4">
    <source>
        <dbReference type="Proteomes" id="UP000000226"/>
    </source>
</evidence>
<dbReference type="EMBL" id="CM002288">
    <property type="protein sequence ID" value="ESW34066.1"/>
    <property type="molecule type" value="Genomic_DNA"/>
</dbReference>
<accession>V7CYT2</accession>
<dbReference type="OMA" id="VEHAYMI"/>
<name>V7CYT2_PHAVU</name>
<keyword evidence="4" id="KW-1185">Reference proteome</keyword>
<feature type="domain" description="Putative plant transposon protein" evidence="2">
    <location>
        <begin position="21"/>
        <end position="185"/>
    </location>
</feature>
<sequence>MDVNVQDPPRSHGDLEGGEGTQEMRSRVGGRWVPFDRDSISAFLGDPLQLRGDDGCTYHYLRARTYGFNDDEVARDICLVNHSYQISPTGTPWRILRKQMKTLSQVWMVFMLANMVPIGLVSDLNIPRCHLLYFLLKENYFVDIAKIIYHGIYKFVRLEVSHNNQKAKGSLGFPTLITAFCASHGAEVNPSVKKHTSN</sequence>
<reference evidence="4" key="1">
    <citation type="journal article" date="2014" name="Nat. Genet.">
        <title>A reference genome for common bean and genome-wide analysis of dual domestications.</title>
        <authorList>
            <person name="Schmutz J."/>
            <person name="McClean P.E."/>
            <person name="Mamidi S."/>
            <person name="Wu G.A."/>
            <person name="Cannon S.B."/>
            <person name="Grimwood J."/>
            <person name="Jenkins J."/>
            <person name="Shu S."/>
            <person name="Song Q."/>
            <person name="Chavarro C."/>
            <person name="Torres-Torres M."/>
            <person name="Geffroy V."/>
            <person name="Moghaddam S.M."/>
            <person name="Gao D."/>
            <person name="Abernathy B."/>
            <person name="Barry K."/>
            <person name="Blair M."/>
            <person name="Brick M.A."/>
            <person name="Chovatia M."/>
            <person name="Gepts P."/>
            <person name="Goodstein D.M."/>
            <person name="Gonzales M."/>
            <person name="Hellsten U."/>
            <person name="Hyten D.L."/>
            <person name="Jia G."/>
            <person name="Kelly J.D."/>
            <person name="Kudrna D."/>
            <person name="Lee R."/>
            <person name="Richard M.M."/>
            <person name="Miklas P.N."/>
            <person name="Osorno J.M."/>
            <person name="Rodrigues J."/>
            <person name="Thareau V."/>
            <person name="Urrea C.A."/>
            <person name="Wang M."/>
            <person name="Yu Y."/>
            <person name="Zhang M."/>
            <person name="Wing R.A."/>
            <person name="Cregan P.B."/>
            <person name="Rokhsar D.S."/>
            <person name="Jackson S.A."/>
        </authorList>
    </citation>
    <scope>NUCLEOTIDE SEQUENCE [LARGE SCALE GENOMIC DNA]</scope>
    <source>
        <strain evidence="4">cv. G19833</strain>
    </source>
</reference>
<evidence type="ECO:0000256" key="1">
    <source>
        <dbReference type="SAM" id="MobiDB-lite"/>
    </source>
</evidence>
<dbReference type="OrthoDB" id="1436833at2759"/>
<dbReference type="Proteomes" id="UP000000226">
    <property type="component" value="Chromosome 1"/>
</dbReference>
<feature type="region of interest" description="Disordered" evidence="1">
    <location>
        <begin position="1"/>
        <end position="26"/>
    </location>
</feature>
<organism evidence="3 4">
    <name type="scientific">Phaseolus vulgaris</name>
    <name type="common">Kidney bean</name>
    <name type="synonym">French bean</name>
    <dbReference type="NCBI Taxonomy" id="3885"/>
    <lineage>
        <taxon>Eukaryota</taxon>
        <taxon>Viridiplantae</taxon>
        <taxon>Streptophyta</taxon>
        <taxon>Embryophyta</taxon>
        <taxon>Tracheophyta</taxon>
        <taxon>Spermatophyta</taxon>
        <taxon>Magnoliopsida</taxon>
        <taxon>eudicotyledons</taxon>
        <taxon>Gunneridae</taxon>
        <taxon>Pentapetalae</taxon>
        <taxon>rosids</taxon>
        <taxon>fabids</taxon>
        <taxon>Fabales</taxon>
        <taxon>Fabaceae</taxon>
        <taxon>Papilionoideae</taxon>
        <taxon>50 kb inversion clade</taxon>
        <taxon>NPAAA clade</taxon>
        <taxon>indigoferoid/millettioid clade</taxon>
        <taxon>Phaseoleae</taxon>
        <taxon>Phaseolus</taxon>
    </lineage>
</organism>
<protein>
    <recommendedName>
        <fullName evidence="2">Putative plant transposon protein domain-containing protein</fullName>
    </recommendedName>
</protein>
<dbReference type="InterPro" id="IPR046796">
    <property type="entry name" value="Transposase_32_dom"/>
</dbReference>
<dbReference type="Gramene" id="ESW34066">
    <property type="protein sequence ID" value="ESW34066"/>
    <property type="gene ID" value="PHAVU_001G121300g"/>
</dbReference>
<evidence type="ECO:0000313" key="3">
    <source>
        <dbReference type="EMBL" id="ESW34066.1"/>
    </source>
</evidence>
<evidence type="ECO:0000259" key="2">
    <source>
        <dbReference type="Pfam" id="PF20167"/>
    </source>
</evidence>
<gene>
    <name evidence="3" type="ORF">PHAVU_001G121300g</name>
</gene>
<dbReference type="AlphaFoldDB" id="V7CYT2"/>
<dbReference type="Pfam" id="PF20167">
    <property type="entry name" value="Transposase_32"/>
    <property type="match status" value="1"/>
</dbReference>
<proteinExistence type="predicted"/>